<evidence type="ECO:0000256" key="14">
    <source>
        <dbReference type="ARBA" id="ARBA00022927"/>
    </source>
</evidence>
<keyword evidence="14" id="KW-0653">Protein transport</keyword>
<dbReference type="InterPro" id="IPR006689">
    <property type="entry name" value="Small_GTPase_ARF/SAR"/>
</dbReference>
<keyword evidence="15" id="KW-0333">Golgi apparatus</keyword>
<dbReference type="GO" id="GO:0015031">
    <property type="term" value="P:protein transport"/>
    <property type="evidence" value="ECO:0007669"/>
    <property type="project" value="UniProtKB-KW"/>
</dbReference>
<keyword evidence="23" id="KW-1185">Reference proteome</keyword>
<evidence type="ECO:0000256" key="8">
    <source>
        <dbReference type="ARBA" id="ARBA00022707"/>
    </source>
</evidence>
<feature type="binding site" evidence="20">
    <location>
        <begin position="129"/>
        <end position="132"/>
    </location>
    <ligand>
        <name>GTP</name>
        <dbReference type="ChEBI" id="CHEBI:37565"/>
    </ligand>
</feature>
<feature type="binding site" evidence="20">
    <location>
        <position position="72"/>
    </location>
    <ligand>
        <name>GTP</name>
        <dbReference type="ChEBI" id="CHEBI:37565"/>
    </ligand>
</feature>
<evidence type="ECO:0000256" key="20">
    <source>
        <dbReference type="PIRSR" id="PIRSR606689-1"/>
    </source>
</evidence>
<dbReference type="Proteomes" id="UP000634136">
    <property type="component" value="Unassembled WGS sequence"/>
</dbReference>
<keyword evidence="12" id="KW-0611">Plant defense</keyword>
<comment type="caution">
    <text evidence="22">The sequence shown here is derived from an EMBL/GenBank/DDBJ whole genome shotgun (WGS) entry which is preliminary data.</text>
</comment>
<dbReference type="FunFam" id="3.80.10.10:FF:000400">
    <property type="entry name" value="Nuclear pore complex protein NUP107"/>
    <property type="match status" value="1"/>
</dbReference>
<keyword evidence="22" id="KW-0808">Transferase</keyword>
<accession>A0A834X967</accession>
<comment type="subcellular location">
    <subcellularLocation>
        <location evidence="3">Golgi apparatus</location>
    </subcellularLocation>
    <subcellularLocation>
        <location evidence="1">Membrane</location>
        <topology evidence="1">Peripheral membrane protein</topology>
    </subcellularLocation>
    <subcellularLocation>
        <location evidence="2">Secreted</location>
        <location evidence="2">Cell wall</location>
    </subcellularLocation>
</comment>
<dbReference type="NCBIfam" id="TIGR00231">
    <property type="entry name" value="small_GTP"/>
    <property type="match status" value="1"/>
</dbReference>
<keyword evidence="18" id="KW-0449">Lipoprotein</keyword>
<proteinExistence type="inferred from homology"/>
<keyword evidence="11 20" id="KW-0547">Nucleotide-binding</keyword>
<dbReference type="PRINTS" id="PR00019">
    <property type="entry name" value="LEURICHRPT"/>
</dbReference>
<evidence type="ECO:0000256" key="3">
    <source>
        <dbReference type="ARBA" id="ARBA00004555"/>
    </source>
</evidence>
<keyword evidence="7" id="KW-0433">Leucine-rich repeat</keyword>
<dbReference type="Pfam" id="PF13855">
    <property type="entry name" value="LRR_8"/>
    <property type="match status" value="2"/>
</dbReference>
<dbReference type="SMART" id="SM00177">
    <property type="entry name" value="ARF"/>
    <property type="match status" value="1"/>
</dbReference>
<dbReference type="InterPro" id="IPR032675">
    <property type="entry name" value="LRR_dom_sf"/>
</dbReference>
<evidence type="ECO:0000256" key="2">
    <source>
        <dbReference type="ARBA" id="ARBA00004191"/>
    </source>
</evidence>
<evidence type="ECO:0000256" key="7">
    <source>
        <dbReference type="ARBA" id="ARBA00022614"/>
    </source>
</evidence>
<dbReference type="GO" id="GO:0046872">
    <property type="term" value="F:metal ion binding"/>
    <property type="evidence" value="ECO:0007669"/>
    <property type="project" value="UniProtKB-KW"/>
</dbReference>
<comment type="similarity">
    <text evidence="4">Belongs to the small GTPase superfamily. Arf family.</text>
</comment>
<dbReference type="InterPro" id="IPR053213">
    <property type="entry name" value="RLP29"/>
</dbReference>
<evidence type="ECO:0000256" key="9">
    <source>
        <dbReference type="ARBA" id="ARBA00022729"/>
    </source>
</evidence>
<reference evidence="22" key="1">
    <citation type="submission" date="2020-09" db="EMBL/GenBank/DDBJ databases">
        <title>Genome-Enabled Discovery of Anthraquinone Biosynthesis in Senna tora.</title>
        <authorList>
            <person name="Kang S.-H."/>
            <person name="Pandey R.P."/>
            <person name="Lee C.-M."/>
            <person name="Sim J.-S."/>
            <person name="Jeong J.-T."/>
            <person name="Choi B.-S."/>
            <person name="Jung M."/>
            <person name="Ginzburg D."/>
            <person name="Zhao K."/>
            <person name="Won S.Y."/>
            <person name="Oh T.-J."/>
            <person name="Yu Y."/>
            <person name="Kim N.-H."/>
            <person name="Lee O.R."/>
            <person name="Lee T.-H."/>
            <person name="Bashyal P."/>
            <person name="Kim T.-S."/>
            <person name="Lee W.-H."/>
            <person name="Kawkins C."/>
            <person name="Kim C.-K."/>
            <person name="Kim J.S."/>
            <person name="Ahn B.O."/>
            <person name="Rhee S.Y."/>
            <person name="Sohng J.K."/>
        </authorList>
    </citation>
    <scope>NUCLEOTIDE SEQUENCE</scope>
    <source>
        <tissue evidence="22">Leaf</tissue>
    </source>
</reference>
<dbReference type="PROSITE" id="PS51422">
    <property type="entry name" value="SAR1"/>
    <property type="match status" value="1"/>
</dbReference>
<evidence type="ECO:0000313" key="22">
    <source>
        <dbReference type="EMBL" id="KAF7840786.1"/>
    </source>
</evidence>
<evidence type="ECO:0000256" key="15">
    <source>
        <dbReference type="ARBA" id="ARBA00023034"/>
    </source>
</evidence>
<keyword evidence="9" id="KW-0732">Signal</keyword>
<evidence type="ECO:0000256" key="12">
    <source>
        <dbReference type="ARBA" id="ARBA00022821"/>
    </source>
</evidence>
<dbReference type="Gene3D" id="3.80.10.10">
    <property type="entry name" value="Ribonuclease Inhibitor"/>
    <property type="match status" value="2"/>
</dbReference>
<dbReference type="AlphaFoldDB" id="A0A834X967"/>
<evidence type="ECO:0000256" key="16">
    <source>
        <dbReference type="ARBA" id="ARBA00023134"/>
    </source>
</evidence>
<evidence type="ECO:0000256" key="11">
    <source>
        <dbReference type="ARBA" id="ARBA00022741"/>
    </source>
</evidence>
<dbReference type="GO" id="GO:0016020">
    <property type="term" value="C:membrane"/>
    <property type="evidence" value="ECO:0007669"/>
    <property type="project" value="UniProtKB-SubCell"/>
</dbReference>
<protein>
    <submittedName>
        <fullName evidence="22">Putative inactive leucine-rich repeat receptor kinase XIAO</fullName>
    </submittedName>
</protein>
<evidence type="ECO:0000256" key="10">
    <source>
        <dbReference type="ARBA" id="ARBA00022737"/>
    </source>
</evidence>
<keyword evidence="5" id="KW-0813">Transport</keyword>
<dbReference type="GO" id="GO:0003924">
    <property type="term" value="F:GTPase activity"/>
    <property type="evidence" value="ECO:0007669"/>
    <property type="project" value="InterPro"/>
</dbReference>
<dbReference type="InterPro" id="IPR027417">
    <property type="entry name" value="P-loop_NTPase"/>
</dbReference>
<dbReference type="SMART" id="SM00175">
    <property type="entry name" value="RAB"/>
    <property type="match status" value="1"/>
</dbReference>
<dbReference type="GO" id="GO:0016301">
    <property type="term" value="F:kinase activity"/>
    <property type="evidence" value="ECO:0007669"/>
    <property type="project" value="UniProtKB-KW"/>
</dbReference>
<evidence type="ECO:0000256" key="6">
    <source>
        <dbReference type="ARBA" id="ARBA00022512"/>
    </source>
</evidence>
<dbReference type="SMART" id="SM00178">
    <property type="entry name" value="SAR"/>
    <property type="match status" value="1"/>
</dbReference>
<evidence type="ECO:0000313" key="23">
    <source>
        <dbReference type="Proteomes" id="UP000634136"/>
    </source>
</evidence>
<dbReference type="GO" id="GO:0016004">
    <property type="term" value="F:phospholipase activator activity"/>
    <property type="evidence" value="ECO:0007669"/>
    <property type="project" value="UniProtKB-ARBA"/>
</dbReference>
<dbReference type="GO" id="GO:0005525">
    <property type="term" value="F:GTP binding"/>
    <property type="evidence" value="ECO:0007669"/>
    <property type="project" value="UniProtKB-KW"/>
</dbReference>
<dbReference type="SUPFAM" id="SSF52540">
    <property type="entry name" value="P-loop containing nucleoside triphosphate hydrolases"/>
    <property type="match status" value="1"/>
</dbReference>
<feature type="binding site" evidence="21">
    <location>
        <position position="50"/>
    </location>
    <ligand>
        <name>Mg(2+)</name>
        <dbReference type="ChEBI" id="CHEBI:18420"/>
    </ligand>
</feature>
<dbReference type="GO" id="GO:0006952">
    <property type="term" value="P:defense response"/>
    <property type="evidence" value="ECO:0007669"/>
    <property type="project" value="UniProtKB-KW"/>
</dbReference>
<sequence length="531" mass="57885">MGKIMSRLGKRFFFLQKRELRIVMVGLDSSGKTTILYKLKLGQNVQTVPTIGFNVERVEYKNVNFTVWDVGGQSQIRALWKHYFHNTHGVVFVVDSNDRQRISEARSELHNILSYCEVVGNCVLLVIANKQDVDGAMSIDEIAHKLALHSLPHRRWYIQSASAISGQGLYQGLDWLLTLKSFKSSIKPSSIPPWSCLASWNFSADPCSLPRRTAFICGVACSGDSTRVTQITLDPAGYSGSLTPLISHLTLLTTLDVADNSFSGQIPPSLSSLPHLQSLTLRSNSFSGPIPPSIINLKSLQSLDLSHNSLSGSLPNSMDSLSSLTRIDLSFNRLTGSLPKLLPPNLIELAMKGNSLSGFLYRSTFEKMKQLEVVELSENALAGKIEAWFFSMPALQQVDLANNSFAGVEIGKPVGGESNLVAVNLGFNKIRGLAPANFGAYPVLSFLSLRYNQLRGAIPLDYGQSKSMKRLFLDGNFLVGKPPAGFFGGASVSGSLGDNCLQSCPRSSELCATAQKPSSVCKQAYRGKPRS</sequence>
<gene>
    <name evidence="22" type="ORF">G2W53_003084</name>
</gene>
<evidence type="ECO:0000256" key="13">
    <source>
        <dbReference type="ARBA" id="ARBA00022892"/>
    </source>
</evidence>
<keyword evidence="17" id="KW-0472">Membrane</keyword>
<dbReference type="PANTHER" id="PTHR48009:SF9">
    <property type="entry name" value="LRR RECEPTOR-LIKE SERINE_THREONINE-PROTEIN KINASE GSO1"/>
    <property type="match status" value="1"/>
</dbReference>
<keyword evidence="22" id="KW-0675">Receptor</keyword>
<dbReference type="EMBL" id="JAAIUW010000002">
    <property type="protein sequence ID" value="KAF7840786.1"/>
    <property type="molecule type" value="Genomic_DNA"/>
</dbReference>
<dbReference type="PRINTS" id="PR00328">
    <property type="entry name" value="SAR1GTPBP"/>
</dbReference>
<keyword evidence="10" id="KW-0677">Repeat</keyword>
<keyword evidence="22" id="KW-0418">Kinase</keyword>
<comment type="similarity">
    <text evidence="19">Belongs to the polygalacturonase-inhibiting protein family.</text>
</comment>
<evidence type="ECO:0000256" key="1">
    <source>
        <dbReference type="ARBA" id="ARBA00004170"/>
    </source>
</evidence>
<dbReference type="InterPro" id="IPR005225">
    <property type="entry name" value="Small_GTP-bd"/>
</dbReference>
<keyword evidence="16 20" id="KW-0342">GTP-binding</keyword>
<organism evidence="22 23">
    <name type="scientific">Senna tora</name>
    <dbReference type="NCBI Taxonomy" id="362788"/>
    <lineage>
        <taxon>Eukaryota</taxon>
        <taxon>Viridiplantae</taxon>
        <taxon>Streptophyta</taxon>
        <taxon>Embryophyta</taxon>
        <taxon>Tracheophyta</taxon>
        <taxon>Spermatophyta</taxon>
        <taxon>Magnoliopsida</taxon>
        <taxon>eudicotyledons</taxon>
        <taxon>Gunneridae</taxon>
        <taxon>Pentapetalae</taxon>
        <taxon>rosids</taxon>
        <taxon>fabids</taxon>
        <taxon>Fabales</taxon>
        <taxon>Fabaceae</taxon>
        <taxon>Caesalpinioideae</taxon>
        <taxon>Cassia clade</taxon>
        <taxon>Senna</taxon>
    </lineage>
</organism>
<feature type="binding site" evidence="20">
    <location>
        <begin position="26"/>
        <end position="33"/>
    </location>
    <ligand>
        <name>GTP</name>
        <dbReference type="ChEBI" id="CHEBI:37565"/>
    </ligand>
</feature>
<evidence type="ECO:0000256" key="5">
    <source>
        <dbReference type="ARBA" id="ARBA00022448"/>
    </source>
</evidence>
<evidence type="ECO:0000256" key="18">
    <source>
        <dbReference type="ARBA" id="ARBA00023288"/>
    </source>
</evidence>
<evidence type="ECO:0000256" key="4">
    <source>
        <dbReference type="ARBA" id="ARBA00010290"/>
    </source>
</evidence>
<dbReference type="SUPFAM" id="SSF52058">
    <property type="entry name" value="L domain-like"/>
    <property type="match status" value="1"/>
</dbReference>
<dbReference type="GO" id="GO:0016192">
    <property type="term" value="P:vesicle-mediated transport"/>
    <property type="evidence" value="ECO:0007669"/>
    <property type="project" value="UniProtKB-KW"/>
</dbReference>
<dbReference type="FunFam" id="3.40.50.300:FF:003500">
    <property type="entry name" value="ADP-ribosylation factor 1"/>
    <property type="match status" value="1"/>
</dbReference>
<dbReference type="InterPro" id="IPR001611">
    <property type="entry name" value="Leu-rich_rpt"/>
</dbReference>
<keyword evidence="6" id="KW-0134">Cell wall</keyword>
<evidence type="ECO:0000256" key="19">
    <source>
        <dbReference type="ARBA" id="ARBA00038043"/>
    </source>
</evidence>
<keyword evidence="6" id="KW-0964">Secreted</keyword>
<dbReference type="OrthoDB" id="676979at2759"/>
<dbReference type="Pfam" id="PF00025">
    <property type="entry name" value="Arf"/>
    <property type="match status" value="1"/>
</dbReference>
<dbReference type="PANTHER" id="PTHR48009">
    <property type="entry name" value="LEUCINE-RICH REPEAT (LRR) FAMILY PROTEIN"/>
    <property type="match status" value="1"/>
</dbReference>
<keyword evidence="21" id="KW-0460">Magnesium</keyword>
<dbReference type="Pfam" id="PF00560">
    <property type="entry name" value="LRR_1"/>
    <property type="match status" value="1"/>
</dbReference>
<dbReference type="Gene3D" id="3.40.50.300">
    <property type="entry name" value="P-loop containing nucleotide triphosphate hydrolases"/>
    <property type="match status" value="1"/>
</dbReference>
<keyword evidence="13" id="KW-0931">ER-Golgi transport</keyword>
<dbReference type="PROSITE" id="PS51417">
    <property type="entry name" value="ARF"/>
    <property type="match status" value="1"/>
</dbReference>
<name>A0A834X967_9FABA</name>
<evidence type="ECO:0000256" key="17">
    <source>
        <dbReference type="ARBA" id="ARBA00023136"/>
    </source>
</evidence>
<keyword evidence="8" id="KW-0519">Myristate</keyword>
<dbReference type="GO" id="GO:0005794">
    <property type="term" value="C:Golgi apparatus"/>
    <property type="evidence" value="ECO:0007669"/>
    <property type="project" value="UniProtKB-SubCell"/>
</dbReference>
<keyword evidence="21" id="KW-0479">Metal-binding</keyword>
<feature type="binding site" evidence="21">
    <location>
        <position position="33"/>
    </location>
    <ligand>
        <name>Mg(2+)</name>
        <dbReference type="ChEBI" id="CHEBI:18420"/>
    </ligand>
</feature>
<evidence type="ECO:0000256" key="21">
    <source>
        <dbReference type="PIRSR" id="PIRSR606689-2"/>
    </source>
</evidence>
<dbReference type="PROSITE" id="PS51450">
    <property type="entry name" value="LRR"/>
    <property type="match status" value="1"/>
</dbReference>